<organism evidence="2 3">
    <name type="scientific">Coprinopsis marcescibilis</name>
    <name type="common">Agaric fungus</name>
    <name type="synonym">Psathyrella marcescibilis</name>
    <dbReference type="NCBI Taxonomy" id="230819"/>
    <lineage>
        <taxon>Eukaryota</taxon>
        <taxon>Fungi</taxon>
        <taxon>Dikarya</taxon>
        <taxon>Basidiomycota</taxon>
        <taxon>Agaricomycotina</taxon>
        <taxon>Agaricomycetes</taxon>
        <taxon>Agaricomycetidae</taxon>
        <taxon>Agaricales</taxon>
        <taxon>Agaricineae</taxon>
        <taxon>Psathyrellaceae</taxon>
        <taxon>Coprinopsis</taxon>
    </lineage>
</organism>
<keyword evidence="1" id="KW-0812">Transmembrane</keyword>
<dbReference type="Proteomes" id="UP000307440">
    <property type="component" value="Unassembled WGS sequence"/>
</dbReference>
<keyword evidence="3" id="KW-1185">Reference proteome</keyword>
<dbReference type="EMBL" id="ML210291">
    <property type="protein sequence ID" value="TFK20671.1"/>
    <property type="molecule type" value="Genomic_DNA"/>
</dbReference>
<feature type="transmembrane region" description="Helical" evidence="1">
    <location>
        <begin position="221"/>
        <end position="241"/>
    </location>
</feature>
<keyword evidence="1" id="KW-1133">Transmembrane helix</keyword>
<reference evidence="2 3" key="1">
    <citation type="journal article" date="2019" name="Nat. Ecol. Evol.">
        <title>Megaphylogeny resolves global patterns of mushroom evolution.</title>
        <authorList>
            <person name="Varga T."/>
            <person name="Krizsan K."/>
            <person name="Foldi C."/>
            <person name="Dima B."/>
            <person name="Sanchez-Garcia M."/>
            <person name="Sanchez-Ramirez S."/>
            <person name="Szollosi G.J."/>
            <person name="Szarkandi J.G."/>
            <person name="Papp V."/>
            <person name="Albert L."/>
            <person name="Andreopoulos W."/>
            <person name="Angelini C."/>
            <person name="Antonin V."/>
            <person name="Barry K.W."/>
            <person name="Bougher N.L."/>
            <person name="Buchanan P."/>
            <person name="Buyck B."/>
            <person name="Bense V."/>
            <person name="Catcheside P."/>
            <person name="Chovatia M."/>
            <person name="Cooper J."/>
            <person name="Damon W."/>
            <person name="Desjardin D."/>
            <person name="Finy P."/>
            <person name="Geml J."/>
            <person name="Haridas S."/>
            <person name="Hughes K."/>
            <person name="Justo A."/>
            <person name="Karasinski D."/>
            <person name="Kautmanova I."/>
            <person name="Kiss B."/>
            <person name="Kocsube S."/>
            <person name="Kotiranta H."/>
            <person name="LaButti K.M."/>
            <person name="Lechner B.E."/>
            <person name="Liimatainen K."/>
            <person name="Lipzen A."/>
            <person name="Lukacs Z."/>
            <person name="Mihaltcheva S."/>
            <person name="Morgado L.N."/>
            <person name="Niskanen T."/>
            <person name="Noordeloos M.E."/>
            <person name="Ohm R.A."/>
            <person name="Ortiz-Santana B."/>
            <person name="Ovrebo C."/>
            <person name="Racz N."/>
            <person name="Riley R."/>
            <person name="Savchenko A."/>
            <person name="Shiryaev A."/>
            <person name="Soop K."/>
            <person name="Spirin V."/>
            <person name="Szebenyi C."/>
            <person name="Tomsovsky M."/>
            <person name="Tulloss R.E."/>
            <person name="Uehling J."/>
            <person name="Grigoriev I.V."/>
            <person name="Vagvolgyi C."/>
            <person name="Papp T."/>
            <person name="Martin F.M."/>
            <person name="Miettinen O."/>
            <person name="Hibbett D.S."/>
            <person name="Nagy L.G."/>
        </authorList>
    </citation>
    <scope>NUCLEOTIDE SEQUENCE [LARGE SCALE GENOMIC DNA]</scope>
    <source>
        <strain evidence="2 3">CBS 121175</strain>
    </source>
</reference>
<protein>
    <submittedName>
        <fullName evidence="2">Uncharacterized protein</fullName>
    </submittedName>
</protein>
<sequence length="299" mass="32857">MHERLADSEKKASESLDSSAGTLQKAWKELSSPGAHIPWVKISTSIKDTDRQVMRKMFVELADVTRQTLRGVEDELWIPWAAAQQVNARQKVKLSVFEGAKKYWIDLGKSIVFEGEMIIDCIRRIHDDILLVWNFNDPDKILSSPEFFSRMLALVAPPADDLLNQTSSLADGVSTVSDLISLVQVAGATALALPLSAISLGILALRFLYGKYQKYPSTAKFLATYIVNLVVILHGIFLNILPSDPPRALSSSVVIDALECRRSSLQTTAVDDINLGSGGVITPEKISKAIYTCLGIENN</sequence>
<proteinExistence type="predicted"/>
<dbReference type="OrthoDB" id="391988at2759"/>
<name>A0A5C3KK05_COPMA</name>
<feature type="transmembrane region" description="Helical" evidence="1">
    <location>
        <begin position="185"/>
        <end position="209"/>
    </location>
</feature>
<keyword evidence="1" id="KW-0472">Membrane</keyword>
<dbReference type="AlphaFoldDB" id="A0A5C3KK05"/>
<evidence type="ECO:0000313" key="3">
    <source>
        <dbReference type="Proteomes" id="UP000307440"/>
    </source>
</evidence>
<evidence type="ECO:0000256" key="1">
    <source>
        <dbReference type="SAM" id="Phobius"/>
    </source>
</evidence>
<accession>A0A5C3KK05</accession>
<evidence type="ECO:0000313" key="2">
    <source>
        <dbReference type="EMBL" id="TFK20671.1"/>
    </source>
</evidence>
<gene>
    <name evidence="2" type="ORF">FA15DRAFT_759207</name>
</gene>